<dbReference type="GO" id="GO:0005886">
    <property type="term" value="C:plasma membrane"/>
    <property type="evidence" value="ECO:0007669"/>
    <property type="project" value="UniProtKB-SubCell"/>
</dbReference>
<dbReference type="KEGG" id="plyc:GXP70_08060"/>
<keyword evidence="4 8" id="KW-0812">Transmembrane</keyword>
<dbReference type="InterPro" id="IPR050445">
    <property type="entry name" value="Bact_polysacc_biosynth/exp"/>
</dbReference>
<keyword evidence="3" id="KW-1003">Cell membrane</keyword>
<dbReference type="RefSeq" id="WP_162355976.1">
    <property type="nucleotide sequence ID" value="NZ_CP048209.1"/>
</dbReference>
<proteinExistence type="inferred from homology"/>
<feature type="transmembrane region" description="Helical" evidence="8">
    <location>
        <begin position="178"/>
        <end position="199"/>
    </location>
</feature>
<reference evidence="10 11" key="1">
    <citation type="submission" date="2020-01" db="EMBL/GenBank/DDBJ databases">
        <title>Paenibacillus sp. nov., isolated from tomato rhizosphere.</title>
        <authorList>
            <person name="Weon H.-Y."/>
            <person name="Lee S.A."/>
        </authorList>
    </citation>
    <scope>NUCLEOTIDE SEQUENCE [LARGE SCALE GENOMIC DNA]</scope>
    <source>
        <strain evidence="10 11">12200R-189</strain>
    </source>
</reference>
<evidence type="ECO:0000313" key="11">
    <source>
        <dbReference type="Proteomes" id="UP000476064"/>
    </source>
</evidence>
<name>A0A6C0G078_9BACL</name>
<organism evidence="10 11">
    <name type="scientific">Paenibacillus lycopersici</name>
    <dbReference type="NCBI Taxonomy" id="2704462"/>
    <lineage>
        <taxon>Bacteria</taxon>
        <taxon>Bacillati</taxon>
        <taxon>Bacillota</taxon>
        <taxon>Bacilli</taxon>
        <taxon>Bacillales</taxon>
        <taxon>Paenibacillaceae</taxon>
        <taxon>Paenibacillus</taxon>
    </lineage>
</organism>
<keyword evidence="6 8" id="KW-0472">Membrane</keyword>
<dbReference type="EMBL" id="CP048209">
    <property type="protein sequence ID" value="QHT59910.1"/>
    <property type="molecule type" value="Genomic_DNA"/>
</dbReference>
<dbReference type="PANTHER" id="PTHR32309">
    <property type="entry name" value="TYROSINE-PROTEIN KINASE"/>
    <property type="match status" value="1"/>
</dbReference>
<feature type="transmembrane region" description="Helical" evidence="8">
    <location>
        <begin position="16"/>
        <end position="38"/>
    </location>
</feature>
<evidence type="ECO:0000256" key="6">
    <source>
        <dbReference type="ARBA" id="ARBA00023136"/>
    </source>
</evidence>
<dbReference type="AlphaFoldDB" id="A0A6C0G078"/>
<dbReference type="InterPro" id="IPR003856">
    <property type="entry name" value="LPS_length_determ_N"/>
</dbReference>
<feature type="region of interest" description="Disordered" evidence="7">
    <location>
        <begin position="229"/>
        <end position="252"/>
    </location>
</feature>
<dbReference type="Pfam" id="PF02706">
    <property type="entry name" value="Wzz"/>
    <property type="match status" value="1"/>
</dbReference>
<sequence>MELEFKDISRVIKKRMWIIISLVLIACVVSGLLSKYYINPTYYASAKLIINNTNNVSGNAKIDLNTLNANIQLINTYKEVIKTPIILDQVVADHPELRLSSAGINSRMSVSSKAGSQVMTIGIQDTSQARAADVVNAVIETFKNEIPKLMKVDNVTILSKALHAKHPVPTSPNTKLNIIVAFLASLALSLFVVFMLEYVNDSIKTEKDIENMLNITVLAAITKSSKKDLLRHRRASTTQRGMGEKSLANNSN</sequence>
<keyword evidence="5 8" id="KW-1133">Transmembrane helix</keyword>
<evidence type="ECO:0000256" key="2">
    <source>
        <dbReference type="ARBA" id="ARBA00006683"/>
    </source>
</evidence>
<evidence type="ECO:0000256" key="5">
    <source>
        <dbReference type="ARBA" id="ARBA00022989"/>
    </source>
</evidence>
<dbReference type="GO" id="GO:0004713">
    <property type="term" value="F:protein tyrosine kinase activity"/>
    <property type="evidence" value="ECO:0007669"/>
    <property type="project" value="TreeGrafter"/>
</dbReference>
<gene>
    <name evidence="10" type="ORF">GXP70_08060</name>
</gene>
<accession>A0A6C0G078</accession>
<keyword evidence="11" id="KW-1185">Reference proteome</keyword>
<dbReference type="Proteomes" id="UP000476064">
    <property type="component" value="Chromosome"/>
</dbReference>
<comment type="similarity">
    <text evidence="2">Belongs to the CpsC/CapA family.</text>
</comment>
<evidence type="ECO:0000313" key="10">
    <source>
        <dbReference type="EMBL" id="QHT59910.1"/>
    </source>
</evidence>
<evidence type="ECO:0000256" key="7">
    <source>
        <dbReference type="SAM" id="MobiDB-lite"/>
    </source>
</evidence>
<evidence type="ECO:0000256" key="1">
    <source>
        <dbReference type="ARBA" id="ARBA00004651"/>
    </source>
</evidence>
<evidence type="ECO:0000256" key="4">
    <source>
        <dbReference type="ARBA" id="ARBA00022692"/>
    </source>
</evidence>
<comment type="subcellular location">
    <subcellularLocation>
        <location evidence="1">Cell membrane</location>
        <topology evidence="1">Multi-pass membrane protein</topology>
    </subcellularLocation>
</comment>
<dbReference type="PANTHER" id="PTHR32309:SF13">
    <property type="entry name" value="FERRIC ENTEROBACTIN TRANSPORT PROTEIN FEPE"/>
    <property type="match status" value="1"/>
</dbReference>
<evidence type="ECO:0000256" key="8">
    <source>
        <dbReference type="SAM" id="Phobius"/>
    </source>
</evidence>
<evidence type="ECO:0000256" key="3">
    <source>
        <dbReference type="ARBA" id="ARBA00022475"/>
    </source>
</evidence>
<dbReference type="PROSITE" id="PS51257">
    <property type="entry name" value="PROKAR_LIPOPROTEIN"/>
    <property type="match status" value="1"/>
</dbReference>
<feature type="domain" description="Polysaccharide chain length determinant N-terminal" evidence="9">
    <location>
        <begin position="2"/>
        <end position="93"/>
    </location>
</feature>
<protein>
    <submittedName>
        <fullName evidence="10">Lipopolysaccharide biosynthesis protein</fullName>
    </submittedName>
</protein>
<evidence type="ECO:0000259" key="9">
    <source>
        <dbReference type="Pfam" id="PF02706"/>
    </source>
</evidence>